<evidence type="ECO:0000313" key="2">
    <source>
        <dbReference type="EMBL" id="MQY22830.1"/>
    </source>
</evidence>
<feature type="transmembrane region" description="Helical" evidence="1">
    <location>
        <begin position="54"/>
        <end position="74"/>
    </location>
</feature>
<keyword evidence="1" id="KW-0472">Membrane</keyword>
<proteinExistence type="predicted"/>
<evidence type="ECO:0000256" key="1">
    <source>
        <dbReference type="SAM" id="Phobius"/>
    </source>
</evidence>
<keyword evidence="3" id="KW-1185">Reference proteome</keyword>
<evidence type="ECO:0000313" key="3">
    <source>
        <dbReference type="Proteomes" id="UP000438448"/>
    </source>
</evidence>
<dbReference type="AlphaFoldDB" id="A0A7K0DAM3"/>
<sequence>MLLVAACAVVGALVTTLRPLRTSRTGLVTALIGGQLLGHTVMSLDMLDMPHGSLWSPAMLGAHIAAAYVASIVIHGAEAAYRMLVAALSRALPLLVRPPAAAPPSPLPITHRDRVIHRILAATPCPARGPPLPA</sequence>
<comment type="caution">
    <text evidence="2">The sequence shown here is derived from an EMBL/GenBank/DDBJ whole genome shotgun (WGS) entry which is preliminary data.</text>
</comment>
<keyword evidence="1" id="KW-1133">Transmembrane helix</keyword>
<reference evidence="2 3" key="1">
    <citation type="submission" date="2019-10" db="EMBL/GenBank/DDBJ databases">
        <title>Nocardia macrotermitis sp. nov. and Nocardia aurantia sp. nov., isolated from the gut of fungus growing-termite Macrotermes natalensis.</title>
        <authorList>
            <person name="Benndorf R."/>
            <person name="Schwitalla J."/>
            <person name="Martin K."/>
            <person name="De Beer W."/>
            <person name="Kaster A.-K."/>
            <person name="Vollmers J."/>
            <person name="Poulsen M."/>
            <person name="Beemelmanns C."/>
        </authorList>
    </citation>
    <scope>NUCLEOTIDE SEQUENCE [LARGE SCALE GENOMIC DNA]</scope>
    <source>
        <strain evidence="2 3">RB20</strain>
    </source>
</reference>
<accession>A0A7K0DAM3</accession>
<keyword evidence="1" id="KW-0812">Transmembrane</keyword>
<name>A0A7K0DAM3_9NOCA</name>
<protein>
    <submittedName>
        <fullName evidence="2">Uncharacterized protein</fullName>
    </submittedName>
</protein>
<organism evidence="2 3">
    <name type="scientific">Nocardia macrotermitis</name>
    <dbReference type="NCBI Taxonomy" id="2585198"/>
    <lineage>
        <taxon>Bacteria</taxon>
        <taxon>Bacillati</taxon>
        <taxon>Actinomycetota</taxon>
        <taxon>Actinomycetes</taxon>
        <taxon>Mycobacteriales</taxon>
        <taxon>Nocardiaceae</taxon>
        <taxon>Nocardia</taxon>
    </lineage>
</organism>
<dbReference type="Proteomes" id="UP000438448">
    <property type="component" value="Unassembled WGS sequence"/>
</dbReference>
<dbReference type="EMBL" id="WEGK01000015">
    <property type="protein sequence ID" value="MQY22830.1"/>
    <property type="molecule type" value="Genomic_DNA"/>
</dbReference>
<gene>
    <name evidence="2" type="ORF">NRB20_59530</name>
</gene>